<gene>
    <name evidence="2" type="ORF">APHIGO_LOCUS9972</name>
</gene>
<reference evidence="2" key="1">
    <citation type="submission" date="2022-02" db="EMBL/GenBank/DDBJ databases">
        <authorList>
            <person name="King R."/>
        </authorList>
    </citation>
    <scope>NUCLEOTIDE SEQUENCE</scope>
</reference>
<accession>A0A9P0NNU7</accession>
<evidence type="ECO:0000256" key="1">
    <source>
        <dbReference type="SAM" id="Phobius"/>
    </source>
</evidence>
<feature type="transmembrane region" description="Helical" evidence="1">
    <location>
        <begin position="6"/>
        <end position="24"/>
    </location>
</feature>
<proteinExistence type="predicted"/>
<dbReference type="Proteomes" id="UP001154329">
    <property type="component" value="Chromosome 4"/>
</dbReference>
<protein>
    <submittedName>
        <fullName evidence="2">Uncharacterized protein</fullName>
    </submittedName>
</protein>
<evidence type="ECO:0000313" key="3">
    <source>
        <dbReference type="Proteomes" id="UP001154329"/>
    </source>
</evidence>
<evidence type="ECO:0000313" key="2">
    <source>
        <dbReference type="EMBL" id="CAH1736178.1"/>
    </source>
</evidence>
<keyword evidence="1" id="KW-1133">Transmembrane helix</keyword>
<keyword evidence="1" id="KW-0812">Transmembrane</keyword>
<name>A0A9P0NNU7_APHGO</name>
<reference evidence="2" key="2">
    <citation type="submission" date="2022-10" db="EMBL/GenBank/DDBJ databases">
        <authorList>
            <consortium name="ENA_rothamsted_submissions"/>
            <consortium name="culmorum"/>
            <person name="King R."/>
        </authorList>
    </citation>
    <scope>NUCLEOTIDE SEQUENCE</scope>
</reference>
<dbReference type="EMBL" id="OU899037">
    <property type="protein sequence ID" value="CAH1736178.1"/>
    <property type="molecule type" value="Genomic_DNA"/>
</dbReference>
<keyword evidence="1" id="KW-0472">Membrane</keyword>
<organism evidence="2 3">
    <name type="scientific">Aphis gossypii</name>
    <name type="common">Cotton aphid</name>
    <dbReference type="NCBI Taxonomy" id="80765"/>
    <lineage>
        <taxon>Eukaryota</taxon>
        <taxon>Metazoa</taxon>
        <taxon>Ecdysozoa</taxon>
        <taxon>Arthropoda</taxon>
        <taxon>Hexapoda</taxon>
        <taxon>Insecta</taxon>
        <taxon>Pterygota</taxon>
        <taxon>Neoptera</taxon>
        <taxon>Paraneoptera</taxon>
        <taxon>Hemiptera</taxon>
        <taxon>Sternorrhyncha</taxon>
        <taxon>Aphidomorpha</taxon>
        <taxon>Aphidoidea</taxon>
        <taxon>Aphididae</taxon>
        <taxon>Aphidini</taxon>
        <taxon>Aphis</taxon>
        <taxon>Aphis</taxon>
    </lineage>
</organism>
<keyword evidence="3" id="KW-1185">Reference proteome</keyword>
<sequence length="151" mass="17847">MYVLNYYYIYIAAIDIYVYVNFVCKKKTTYKLKIVYFLINLYRARMQRGYFVRFFFLIARRATARIVYARIVTPLPPLYYIIQDAATVCNEQVTPSYTCAPADRNDTILLILFYFLFSIVSHLSHGPSARSPPQQQQLHTHAHAHTQILYR</sequence>
<feature type="transmembrane region" description="Helical" evidence="1">
    <location>
        <begin position="107"/>
        <end position="124"/>
    </location>
</feature>
<dbReference type="AlphaFoldDB" id="A0A9P0NNU7"/>